<organism evidence="2 3">
    <name type="scientific">Streptomyces ramulosus</name>
    <dbReference type="NCBI Taxonomy" id="47762"/>
    <lineage>
        <taxon>Bacteria</taxon>
        <taxon>Bacillati</taxon>
        <taxon>Actinomycetota</taxon>
        <taxon>Actinomycetes</taxon>
        <taxon>Kitasatosporales</taxon>
        <taxon>Streptomycetaceae</taxon>
        <taxon>Streptomyces</taxon>
    </lineage>
</organism>
<feature type="region of interest" description="Disordered" evidence="1">
    <location>
        <begin position="1"/>
        <end position="35"/>
    </location>
</feature>
<dbReference type="Proteomes" id="UP001596241">
    <property type="component" value="Unassembled WGS sequence"/>
</dbReference>
<feature type="compositionally biased region" description="Polar residues" evidence="1">
    <location>
        <begin position="22"/>
        <end position="32"/>
    </location>
</feature>
<dbReference type="EMBL" id="JBHSPW010000001">
    <property type="protein sequence ID" value="MFC5891280.1"/>
    <property type="molecule type" value="Genomic_DNA"/>
</dbReference>
<protein>
    <submittedName>
        <fullName evidence="2">Uncharacterized protein</fullName>
    </submittedName>
</protein>
<gene>
    <name evidence="2" type="ORF">ACFP3M_00355</name>
</gene>
<comment type="caution">
    <text evidence="2">The sequence shown here is derived from an EMBL/GenBank/DDBJ whole genome shotgun (WGS) entry which is preliminary data.</text>
</comment>
<proteinExistence type="predicted"/>
<sequence>MSEGHGTGADDRFGRGAHRASITRTGCGSTTPEAGANSWVSLAGGRAVRAVRQAGSRGFAESGDMVALEPRRAGAAHAVRRSVLRMAEKALDTRGSQTSLIEEDLQIVHDVLVPPAAISAMKWRPGPPFEKPALVHHSGRHFTSVHLC</sequence>
<evidence type="ECO:0000313" key="3">
    <source>
        <dbReference type="Proteomes" id="UP001596241"/>
    </source>
</evidence>
<keyword evidence="3" id="KW-1185">Reference proteome</keyword>
<name>A0ABW1FBQ1_9ACTN</name>
<accession>A0ABW1FBQ1</accession>
<reference evidence="3" key="1">
    <citation type="journal article" date="2019" name="Int. J. Syst. Evol. Microbiol.">
        <title>The Global Catalogue of Microorganisms (GCM) 10K type strain sequencing project: providing services to taxonomists for standard genome sequencing and annotation.</title>
        <authorList>
            <consortium name="The Broad Institute Genomics Platform"/>
            <consortium name="The Broad Institute Genome Sequencing Center for Infectious Disease"/>
            <person name="Wu L."/>
            <person name="Ma J."/>
        </authorList>
    </citation>
    <scope>NUCLEOTIDE SEQUENCE [LARGE SCALE GENOMIC DNA]</scope>
    <source>
        <strain evidence="3">CGMCC 1.15809</strain>
    </source>
</reference>
<dbReference type="RefSeq" id="WP_345082299.1">
    <property type="nucleotide sequence ID" value="NZ_BAAAWG010000006.1"/>
</dbReference>
<evidence type="ECO:0000313" key="2">
    <source>
        <dbReference type="EMBL" id="MFC5891280.1"/>
    </source>
</evidence>
<evidence type="ECO:0000256" key="1">
    <source>
        <dbReference type="SAM" id="MobiDB-lite"/>
    </source>
</evidence>